<gene>
    <name evidence="1" type="ORF">CAEBREN_00919</name>
</gene>
<protein>
    <submittedName>
        <fullName evidence="1">Uncharacterized protein</fullName>
    </submittedName>
</protein>
<sequence>MDACIITSNMESVILRQLTIGGGSSVCYDLSIKDDISHIMQHSGNTTTNYFFCSKYGEKSPSSLSTSNSFAFKVSEEIMVPFVTSMMKSLLDMFPGEMRFITIESAALSSEISKEFILSFVETIKQCRHLYIDGRGKEFSDNCSQLLNKVTVTDKISTREFPVDNLLNFKKISEIDTVHLDLLAPTAQNILDAAGKFSIFTVDRFGIRDINKLLTLWAASDIGHIMSLSIKIERPEASHIEQLFEGFTLIGGKDRTCCKFLSTCTKVRCEYSKSYDIANIGMKIIRSDGAESIIAYSPGFCDVSFVMIGVVRKPKTWEEAIRKTIRTTIHDHCKRHIEEMEAWQFIYEKNKSALSAIQKDYVLDWIAEENEREWDDYHKKQIRLYQEYTNKPLAMKTKDRTDNGYLKLTDSVETH</sequence>
<dbReference type="OMA" id="DISHIMQ"/>
<reference evidence="2" key="1">
    <citation type="submission" date="2011-07" db="EMBL/GenBank/DDBJ databases">
        <authorList>
            <consortium name="Caenorhabditis brenneri Sequencing and Analysis Consortium"/>
            <person name="Wilson R.K."/>
        </authorList>
    </citation>
    <scope>NUCLEOTIDE SEQUENCE [LARGE SCALE GENOMIC DNA]</scope>
    <source>
        <strain evidence="2">PB2801</strain>
    </source>
</reference>
<proteinExistence type="predicted"/>
<name>G0MH09_CAEBE</name>
<dbReference type="InParanoid" id="G0MH09"/>
<accession>G0MH09</accession>
<organism evidence="2">
    <name type="scientific">Caenorhabditis brenneri</name>
    <name type="common">Nematode worm</name>
    <dbReference type="NCBI Taxonomy" id="135651"/>
    <lineage>
        <taxon>Eukaryota</taxon>
        <taxon>Metazoa</taxon>
        <taxon>Ecdysozoa</taxon>
        <taxon>Nematoda</taxon>
        <taxon>Chromadorea</taxon>
        <taxon>Rhabditida</taxon>
        <taxon>Rhabditina</taxon>
        <taxon>Rhabditomorpha</taxon>
        <taxon>Rhabditoidea</taxon>
        <taxon>Rhabditidae</taxon>
        <taxon>Peloderinae</taxon>
        <taxon>Caenorhabditis</taxon>
    </lineage>
</organism>
<dbReference type="AlphaFoldDB" id="G0MH09"/>
<evidence type="ECO:0000313" key="1">
    <source>
        <dbReference type="EMBL" id="EGT57973.1"/>
    </source>
</evidence>
<evidence type="ECO:0000313" key="2">
    <source>
        <dbReference type="Proteomes" id="UP000008068"/>
    </source>
</evidence>
<dbReference type="Proteomes" id="UP000008068">
    <property type="component" value="Unassembled WGS sequence"/>
</dbReference>
<dbReference type="HOGENOM" id="CLU_662637_0_0_1"/>
<dbReference type="EMBL" id="GL379794">
    <property type="protein sequence ID" value="EGT57973.1"/>
    <property type="molecule type" value="Genomic_DNA"/>
</dbReference>
<keyword evidence="2" id="KW-1185">Reference proteome</keyword>